<evidence type="ECO:0000256" key="5">
    <source>
        <dbReference type="ARBA" id="ARBA00023163"/>
    </source>
</evidence>
<sequence>MTSLWASGSAERLGQLAREIEQRDSWRSFLTAHEHKLFQEALEAGPETWALFLDGKIACQLQVTESVIPQSETSSESPSVSTVNLDPVSLAFRVRYMLYERSISVMYNYATPEDISPSLLDGSTANGLGTTAIKRNSDEDYDDEYDDDEEPEPAPETVPSVLIAKVEEEAEPDMHAHRETLLNYHKMYHTFETDRESVLRFKKLQDSNRQMDAETEAGSKSSIERLASTAQFGAANLSLKHLLSTIDNKRDELGLTDVELRNLISDVRKNRSKWANEDRVGQEELYEACERVVQDLRATTEHSTAFLNRVNKRDAPNYYDIITTPMDLNTVMKKLKGLQYNSKKEFIDDLMLIWSNCLTYNSDPKHFLRAHAIAMRKKTVALAPLIPDIAVRDRAEVEAEAQAEAQAEQDQTDEVRGKGAKGVKRKLNKDGEPEQPPSEPKLASGTPTAEAVVKEEPDSESSRPSSDGNATARTDSVAPVQSPTMSVASGAGVTEAETVEDTPAPGTPEAEDDSELLARSQEPDDLESVIWTKAYMKQRTNYLYQRYCLFGPDGIDPEAHVPLRKPHDMARFLEVQEMAVKSVHQLAASHRGLNNDEEAVLTEYDVANGLPPPPHPEDPEPPIPLLENLPASRYISRGKFCSIYNRNLNKMQAIRKLCARINLIRDLQSGSTVAAQMQPPEYAEITEPEEDVSSRLPLAEPLYRPASVSGLRRSVAKIAMHTGFESSQLTALDTLTEIAGDYMTNLARLYKDSLDDYEATASPEDRLVHSFRSMGISRPDTLVRYMTDDVVKIGRKLETMKNKFGSLLADMLRPTLANYKDDQFVDGSDQFVLGEFSNELGDDYFGFKELGIDKELGVGNIAVPFHLLQQKVTANVALAGVSHTPSRVQLVPDYPPLTPESISRLPGIVRAYFTDIFAKTPDLVEDDRQPRQRGRPRIPATGKILVKARPVSKAFDKPERIEEPKIDDLSKIDDLTGNLPDLSSTEMPSMSDSFNNTVDHGLLLQRQDSQSRDVEGEDIDLAVNAFETFGEFM</sequence>
<dbReference type="GO" id="GO:0000124">
    <property type="term" value="C:SAGA complex"/>
    <property type="evidence" value="ECO:0007669"/>
    <property type="project" value="InterPro"/>
</dbReference>
<evidence type="ECO:0000313" key="11">
    <source>
        <dbReference type="EMBL" id="PRT56148.1"/>
    </source>
</evidence>
<dbReference type="STRING" id="45607.A0A2T0FMD1"/>
<dbReference type="Proteomes" id="UP000238350">
    <property type="component" value="Unassembled WGS sequence"/>
</dbReference>
<dbReference type="PROSITE" id="PS00633">
    <property type="entry name" value="BROMODOMAIN_1"/>
    <property type="match status" value="1"/>
</dbReference>
<dbReference type="InterPro" id="IPR006565">
    <property type="entry name" value="BTP"/>
</dbReference>
<evidence type="ECO:0000313" key="12">
    <source>
        <dbReference type="Proteomes" id="UP000238350"/>
    </source>
</evidence>
<keyword evidence="2" id="KW-0597">Phosphoprotein</keyword>
<dbReference type="Gene3D" id="1.20.920.10">
    <property type="entry name" value="Bromodomain-like"/>
    <property type="match status" value="1"/>
</dbReference>
<feature type="compositionally biased region" description="Polar residues" evidence="9">
    <location>
        <begin position="468"/>
        <end position="487"/>
    </location>
</feature>
<dbReference type="CDD" id="cd05510">
    <property type="entry name" value="Bromo_SPT7_like"/>
    <property type="match status" value="1"/>
</dbReference>
<keyword evidence="6" id="KW-0539">Nucleus</keyword>
<keyword evidence="12" id="KW-1185">Reference proteome</keyword>
<dbReference type="InterPro" id="IPR018359">
    <property type="entry name" value="Bromodomain_CS"/>
</dbReference>
<reference evidence="11 12" key="1">
    <citation type="submission" date="2017-04" db="EMBL/GenBank/DDBJ databases">
        <title>Genome sequencing of [Candida] sorbophila.</title>
        <authorList>
            <person name="Ahn J.O."/>
        </authorList>
    </citation>
    <scope>NUCLEOTIDE SEQUENCE [LARGE SCALE GENOMIC DNA]</scope>
    <source>
        <strain evidence="11 12">DS02</strain>
    </source>
</reference>
<dbReference type="InterPro" id="IPR037782">
    <property type="entry name" value="Spt7"/>
</dbReference>
<evidence type="ECO:0000256" key="2">
    <source>
        <dbReference type="ARBA" id="ARBA00022553"/>
    </source>
</evidence>
<evidence type="ECO:0000256" key="9">
    <source>
        <dbReference type="SAM" id="MobiDB-lite"/>
    </source>
</evidence>
<evidence type="ECO:0000256" key="6">
    <source>
        <dbReference type="ARBA" id="ARBA00023242"/>
    </source>
</evidence>
<dbReference type="InterPro" id="IPR009072">
    <property type="entry name" value="Histone-fold"/>
</dbReference>
<dbReference type="CDD" id="cd22927">
    <property type="entry name" value="HFD_SPT7"/>
    <property type="match status" value="1"/>
</dbReference>
<evidence type="ECO:0000256" key="3">
    <source>
        <dbReference type="ARBA" id="ARBA00023015"/>
    </source>
</evidence>
<evidence type="ECO:0000256" key="1">
    <source>
        <dbReference type="ARBA" id="ARBA00004123"/>
    </source>
</evidence>
<dbReference type="SUPFAM" id="SSF47370">
    <property type="entry name" value="Bromodomain"/>
    <property type="match status" value="1"/>
</dbReference>
<dbReference type="InterPro" id="IPR036427">
    <property type="entry name" value="Bromodomain-like_sf"/>
</dbReference>
<protein>
    <recommendedName>
        <fullName evidence="7">SAGA complex subunit Spt7</fullName>
    </recommendedName>
</protein>
<comment type="subcellular location">
    <subcellularLocation>
        <location evidence="1">Nucleus</location>
    </subcellularLocation>
</comment>
<accession>A0A2T0FMD1</accession>
<feature type="compositionally biased region" description="Basic residues" evidence="9">
    <location>
        <begin position="418"/>
        <end position="427"/>
    </location>
</feature>
<feature type="domain" description="Bromo" evidence="10">
    <location>
        <begin position="298"/>
        <end position="368"/>
    </location>
</feature>
<evidence type="ECO:0000259" key="10">
    <source>
        <dbReference type="PROSITE" id="PS50014"/>
    </source>
</evidence>
<name>A0A2T0FMD1_9ASCO</name>
<evidence type="ECO:0000256" key="7">
    <source>
        <dbReference type="ARBA" id="ARBA00093633"/>
    </source>
</evidence>
<dbReference type="PROSITE" id="PS50014">
    <property type="entry name" value="BROMODOMAIN_2"/>
    <property type="match status" value="1"/>
</dbReference>
<keyword evidence="3" id="KW-0805">Transcription regulation</keyword>
<proteinExistence type="predicted"/>
<comment type="caution">
    <text evidence="11">The sequence shown here is derived from an EMBL/GenBank/DDBJ whole genome shotgun (WGS) entry which is preliminary data.</text>
</comment>
<dbReference type="OrthoDB" id="21449at2759"/>
<feature type="region of interest" description="Disordered" evidence="9">
    <location>
        <begin position="401"/>
        <end position="521"/>
    </location>
</feature>
<dbReference type="PANTHER" id="PTHR47343:SF1">
    <property type="entry name" value="TRANSCRIPTIONAL ACTIVATOR SPT7"/>
    <property type="match status" value="1"/>
</dbReference>
<dbReference type="InterPro" id="IPR001487">
    <property type="entry name" value="Bromodomain"/>
</dbReference>
<dbReference type="GO" id="GO:0005198">
    <property type="term" value="F:structural molecule activity"/>
    <property type="evidence" value="ECO:0007669"/>
    <property type="project" value="TreeGrafter"/>
</dbReference>
<dbReference type="RefSeq" id="XP_024666093.1">
    <property type="nucleotide sequence ID" value="XM_024810325.1"/>
</dbReference>
<dbReference type="FunFam" id="1.20.920.10:FF:000032">
    <property type="entry name" value="Transcriptional activator spt7"/>
    <property type="match status" value="1"/>
</dbReference>
<dbReference type="Pfam" id="PF07524">
    <property type="entry name" value="Bromo_TP"/>
    <property type="match status" value="1"/>
</dbReference>
<dbReference type="GO" id="GO:0006325">
    <property type="term" value="P:chromatin organization"/>
    <property type="evidence" value="ECO:0007669"/>
    <property type="project" value="UniProtKB-ARBA"/>
</dbReference>
<feature type="region of interest" description="Disordered" evidence="9">
    <location>
        <begin position="129"/>
        <end position="157"/>
    </location>
</feature>
<dbReference type="PANTHER" id="PTHR47343">
    <property type="entry name" value="TRANSCRIPTIONAL ACTIVATOR SPT7"/>
    <property type="match status" value="1"/>
</dbReference>
<dbReference type="SMART" id="SM00297">
    <property type="entry name" value="BROMO"/>
    <property type="match status" value="1"/>
</dbReference>
<dbReference type="EMBL" id="NDIQ01000022">
    <property type="protein sequence ID" value="PRT56148.1"/>
    <property type="molecule type" value="Genomic_DNA"/>
</dbReference>
<keyword evidence="5" id="KW-0804">Transcription</keyword>
<organism evidence="11 12">
    <name type="scientific">Wickerhamiella sorbophila</name>
    <dbReference type="NCBI Taxonomy" id="45607"/>
    <lineage>
        <taxon>Eukaryota</taxon>
        <taxon>Fungi</taxon>
        <taxon>Dikarya</taxon>
        <taxon>Ascomycota</taxon>
        <taxon>Saccharomycotina</taxon>
        <taxon>Dipodascomycetes</taxon>
        <taxon>Dipodascales</taxon>
        <taxon>Trichomonascaceae</taxon>
        <taxon>Wickerhamiella</taxon>
    </lineage>
</organism>
<dbReference type="Gene3D" id="1.10.20.10">
    <property type="entry name" value="Histone, subunit A"/>
    <property type="match status" value="1"/>
</dbReference>
<evidence type="ECO:0000256" key="4">
    <source>
        <dbReference type="ARBA" id="ARBA00023117"/>
    </source>
</evidence>
<keyword evidence="4 8" id="KW-0103">Bromodomain</keyword>
<dbReference type="Pfam" id="PF00439">
    <property type="entry name" value="Bromodomain"/>
    <property type="match status" value="1"/>
</dbReference>
<feature type="compositionally biased region" description="Acidic residues" evidence="9">
    <location>
        <begin position="139"/>
        <end position="153"/>
    </location>
</feature>
<evidence type="ECO:0000256" key="8">
    <source>
        <dbReference type="PROSITE-ProRule" id="PRU00035"/>
    </source>
</evidence>
<dbReference type="GO" id="GO:0046982">
    <property type="term" value="F:protein heterodimerization activity"/>
    <property type="evidence" value="ECO:0007669"/>
    <property type="project" value="InterPro"/>
</dbReference>
<dbReference type="GO" id="GO:0046695">
    <property type="term" value="C:SLIK (SAGA-like) complex"/>
    <property type="evidence" value="ECO:0007669"/>
    <property type="project" value="InterPro"/>
</dbReference>
<dbReference type="AlphaFoldDB" id="A0A2T0FMD1"/>
<gene>
    <name evidence="11" type="ORF">B9G98_03768</name>
</gene>
<dbReference type="GO" id="GO:0006357">
    <property type="term" value="P:regulation of transcription by RNA polymerase II"/>
    <property type="evidence" value="ECO:0007669"/>
    <property type="project" value="UniProtKB-ARBA"/>
</dbReference>
<dbReference type="GO" id="GO:0005634">
    <property type="term" value="C:nucleus"/>
    <property type="evidence" value="ECO:0007669"/>
    <property type="project" value="UniProtKB-SubCell"/>
</dbReference>
<dbReference type="PRINTS" id="PR00503">
    <property type="entry name" value="BROMODOMAIN"/>
</dbReference>
<dbReference type="GeneID" id="36517516"/>